<name>A0ABQ0G9Q2_9PEZI</name>
<sequence>MIGSAADVASADYDVLEVLSHCDEICKRLSIWASSHPTAHEPLTALLVTQINSLATEVHSLNAQVTKHAAHTRTETPPAAGHGSLVLPPDLSRSLTHTKLCLLETAELVEFHNREERHGYCGALNKLFASKFILNRNEPRHAGRSYYN</sequence>
<accession>A0ABQ0G9Q2</accession>
<keyword evidence="2" id="KW-1185">Reference proteome</keyword>
<protein>
    <submittedName>
        <fullName evidence="1">Uncharacterized protein</fullName>
    </submittedName>
</protein>
<comment type="caution">
    <text evidence="1">The sequence shown here is derived from an EMBL/GenBank/DDBJ whole genome shotgun (WGS) entry which is preliminary data.</text>
</comment>
<gene>
    <name evidence="1" type="ORF">MFIFM68171_04718</name>
</gene>
<organism evidence="1 2">
    <name type="scientific">Madurella fahalii</name>
    <dbReference type="NCBI Taxonomy" id="1157608"/>
    <lineage>
        <taxon>Eukaryota</taxon>
        <taxon>Fungi</taxon>
        <taxon>Dikarya</taxon>
        <taxon>Ascomycota</taxon>
        <taxon>Pezizomycotina</taxon>
        <taxon>Sordariomycetes</taxon>
        <taxon>Sordariomycetidae</taxon>
        <taxon>Sordariales</taxon>
        <taxon>Sordariales incertae sedis</taxon>
        <taxon>Madurella</taxon>
    </lineage>
</organism>
<proteinExistence type="predicted"/>
<reference evidence="1 2" key="1">
    <citation type="submission" date="2024-09" db="EMBL/GenBank/DDBJ databases">
        <title>Itraconazole resistance in Madurella fahalii resulting from another homologue of gene encoding cytochrome P450 14-alpha sterol demethylase (CYP51).</title>
        <authorList>
            <person name="Yoshioka I."/>
            <person name="Fahal A.H."/>
            <person name="Kaneko S."/>
            <person name="Yaguchi T."/>
        </authorList>
    </citation>
    <scope>NUCLEOTIDE SEQUENCE [LARGE SCALE GENOMIC DNA]</scope>
    <source>
        <strain evidence="1 2">IFM 68171</strain>
    </source>
</reference>
<evidence type="ECO:0000313" key="2">
    <source>
        <dbReference type="Proteomes" id="UP001628179"/>
    </source>
</evidence>
<dbReference type="Proteomes" id="UP001628179">
    <property type="component" value="Unassembled WGS sequence"/>
</dbReference>
<dbReference type="RefSeq" id="XP_070916239.1">
    <property type="nucleotide sequence ID" value="XM_071060138.1"/>
</dbReference>
<dbReference type="GeneID" id="98175461"/>
<dbReference type="EMBL" id="BAAFSV010000002">
    <property type="protein sequence ID" value="GAB1314508.1"/>
    <property type="molecule type" value="Genomic_DNA"/>
</dbReference>
<evidence type="ECO:0000313" key="1">
    <source>
        <dbReference type="EMBL" id="GAB1314508.1"/>
    </source>
</evidence>